<organism evidence="2 3">
    <name type="scientific">Aldrovandia affinis</name>
    <dbReference type="NCBI Taxonomy" id="143900"/>
    <lineage>
        <taxon>Eukaryota</taxon>
        <taxon>Metazoa</taxon>
        <taxon>Chordata</taxon>
        <taxon>Craniata</taxon>
        <taxon>Vertebrata</taxon>
        <taxon>Euteleostomi</taxon>
        <taxon>Actinopterygii</taxon>
        <taxon>Neopterygii</taxon>
        <taxon>Teleostei</taxon>
        <taxon>Notacanthiformes</taxon>
        <taxon>Halosauridae</taxon>
        <taxon>Aldrovandia</taxon>
    </lineage>
</organism>
<comment type="caution">
    <text evidence="2">The sequence shown here is derived from an EMBL/GenBank/DDBJ whole genome shotgun (WGS) entry which is preliminary data.</text>
</comment>
<evidence type="ECO:0000313" key="2">
    <source>
        <dbReference type="EMBL" id="KAJ8400333.1"/>
    </source>
</evidence>
<proteinExistence type="predicted"/>
<sequence>MESLERNAPRCVSCGKTSQVGILAPFLTGEALRAYRDLAMEDAEDYLKVCSQRKADTSAPTVPGAPTPDDGRSLLPPTGEPPARGRRGHQGPSAGFPGK</sequence>
<feature type="region of interest" description="Disordered" evidence="1">
    <location>
        <begin position="53"/>
        <end position="99"/>
    </location>
</feature>
<evidence type="ECO:0000256" key="1">
    <source>
        <dbReference type="SAM" id="MobiDB-lite"/>
    </source>
</evidence>
<dbReference type="EMBL" id="JAINUG010000077">
    <property type="protein sequence ID" value="KAJ8400333.1"/>
    <property type="molecule type" value="Genomic_DNA"/>
</dbReference>
<keyword evidence="3" id="KW-1185">Reference proteome</keyword>
<protein>
    <submittedName>
        <fullName evidence="2">Uncharacterized protein</fullName>
    </submittedName>
</protein>
<accession>A0AAD7WKM2</accession>
<gene>
    <name evidence="2" type="ORF">AAFF_G00397160</name>
</gene>
<dbReference type="AlphaFoldDB" id="A0AAD7WKM2"/>
<evidence type="ECO:0000313" key="3">
    <source>
        <dbReference type="Proteomes" id="UP001221898"/>
    </source>
</evidence>
<reference evidence="2" key="1">
    <citation type="journal article" date="2023" name="Science">
        <title>Genome structures resolve the early diversification of teleost fishes.</title>
        <authorList>
            <person name="Parey E."/>
            <person name="Louis A."/>
            <person name="Montfort J."/>
            <person name="Bouchez O."/>
            <person name="Roques C."/>
            <person name="Iampietro C."/>
            <person name="Lluch J."/>
            <person name="Castinel A."/>
            <person name="Donnadieu C."/>
            <person name="Desvignes T."/>
            <person name="Floi Bucao C."/>
            <person name="Jouanno E."/>
            <person name="Wen M."/>
            <person name="Mejri S."/>
            <person name="Dirks R."/>
            <person name="Jansen H."/>
            <person name="Henkel C."/>
            <person name="Chen W.J."/>
            <person name="Zahm M."/>
            <person name="Cabau C."/>
            <person name="Klopp C."/>
            <person name="Thompson A.W."/>
            <person name="Robinson-Rechavi M."/>
            <person name="Braasch I."/>
            <person name="Lecointre G."/>
            <person name="Bobe J."/>
            <person name="Postlethwait J.H."/>
            <person name="Berthelot C."/>
            <person name="Roest Crollius H."/>
            <person name="Guiguen Y."/>
        </authorList>
    </citation>
    <scope>NUCLEOTIDE SEQUENCE</scope>
    <source>
        <strain evidence="2">NC1722</strain>
    </source>
</reference>
<dbReference type="Proteomes" id="UP001221898">
    <property type="component" value="Unassembled WGS sequence"/>
</dbReference>
<name>A0AAD7WKM2_9TELE</name>